<dbReference type="NCBIfam" id="NF008369">
    <property type="entry name" value="PRK11168.1"/>
    <property type="match status" value="1"/>
</dbReference>
<proteinExistence type="predicted"/>
<feature type="domain" description="4Fe-4S ferredoxin-type" evidence="7">
    <location>
        <begin position="75"/>
        <end position="108"/>
    </location>
</feature>
<dbReference type="GO" id="GO:0046872">
    <property type="term" value="F:metal ion binding"/>
    <property type="evidence" value="ECO:0007669"/>
    <property type="project" value="UniProtKB-KW"/>
</dbReference>
<name>A0A9E7N5I9_9EURY</name>
<dbReference type="GO" id="GO:0051539">
    <property type="term" value="F:4 iron, 4 sulfur cluster binding"/>
    <property type="evidence" value="ECO:0007669"/>
    <property type="project" value="UniProtKB-KW"/>
</dbReference>
<dbReference type="InterPro" id="IPR004017">
    <property type="entry name" value="Cys_rich_dom"/>
</dbReference>
<dbReference type="InterPro" id="IPR017900">
    <property type="entry name" value="4Fe4S_Fe_S_CS"/>
</dbReference>
<keyword evidence="1" id="KW-0004">4Fe-4S</keyword>
<accession>A0A9E7N5I9</accession>
<dbReference type="AlphaFoldDB" id="A0A9E7N5I9"/>
<dbReference type="Gene3D" id="1.10.1060.10">
    <property type="entry name" value="Alpha-helical ferredoxin"/>
    <property type="match status" value="1"/>
</dbReference>
<dbReference type="Pfam" id="PF02754">
    <property type="entry name" value="CCG"/>
    <property type="match status" value="2"/>
</dbReference>
<organism evidence="8 9">
    <name type="scientific">Natronosalvus rutilus</name>
    <dbReference type="NCBI Taxonomy" id="2953753"/>
    <lineage>
        <taxon>Archaea</taxon>
        <taxon>Methanobacteriati</taxon>
        <taxon>Methanobacteriota</taxon>
        <taxon>Stenosarchaea group</taxon>
        <taxon>Halobacteria</taxon>
        <taxon>Halobacteriales</taxon>
        <taxon>Natrialbaceae</taxon>
        <taxon>Natronosalvus</taxon>
    </lineage>
</organism>
<feature type="compositionally biased region" description="Basic and acidic residues" evidence="6">
    <location>
        <begin position="497"/>
        <end position="509"/>
    </location>
</feature>
<dbReference type="EC" id="1.1.5.3" evidence="8"/>
<keyword evidence="9" id="KW-1185">Reference proteome</keyword>
<dbReference type="PANTHER" id="PTHR32479:SF19">
    <property type="entry name" value="ANAEROBIC GLYCEROL-3-PHOSPHATE DEHYDROGENASE SUBUNIT C"/>
    <property type="match status" value="1"/>
</dbReference>
<feature type="compositionally biased region" description="Acidic residues" evidence="6">
    <location>
        <begin position="483"/>
        <end position="496"/>
    </location>
</feature>
<feature type="region of interest" description="Disordered" evidence="6">
    <location>
        <begin position="448"/>
        <end position="516"/>
    </location>
</feature>
<gene>
    <name evidence="8" type="ORF">NGM29_09945</name>
</gene>
<reference evidence="8" key="1">
    <citation type="submission" date="2022-06" db="EMBL/GenBank/DDBJ databases">
        <title>Diverse halophilic archaea isolated from saline environments.</title>
        <authorList>
            <person name="Cui H.-L."/>
        </authorList>
    </citation>
    <scope>NUCLEOTIDE SEQUENCE</scope>
    <source>
        <strain evidence="8">WLHS1</strain>
    </source>
</reference>
<keyword evidence="8" id="KW-0560">Oxidoreductase</keyword>
<dbReference type="PANTHER" id="PTHR32479">
    <property type="entry name" value="GLYCOLATE OXIDASE IRON-SULFUR SUBUNIT"/>
    <property type="match status" value="1"/>
</dbReference>
<evidence type="ECO:0000256" key="4">
    <source>
        <dbReference type="ARBA" id="ARBA00023004"/>
    </source>
</evidence>
<keyword evidence="4" id="KW-0408">Iron</keyword>
<dbReference type="RefSeq" id="WP_254155907.1">
    <property type="nucleotide sequence ID" value="NZ_CP100355.1"/>
</dbReference>
<feature type="compositionally biased region" description="Basic and acidic residues" evidence="6">
    <location>
        <begin position="467"/>
        <end position="482"/>
    </location>
</feature>
<evidence type="ECO:0000256" key="1">
    <source>
        <dbReference type="ARBA" id="ARBA00022485"/>
    </source>
</evidence>
<dbReference type="InterPro" id="IPR009051">
    <property type="entry name" value="Helical_ferredxn"/>
</dbReference>
<evidence type="ECO:0000259" key="7">
    <source>
        <dbReference type="PROSITE" id="PS51379"/>
    </source>
</evidence>
<dbReference type="PROSITE" id="PS51379">
    <property type="entry name" value="4FE4S_FER_2"/>
    <property type="match status" value="1"/>
</dbReference>
<dbReference type="Proteomes" id="UP001056855">
    <property type="component" value="Chromosome"/>
</dbReference>
<evidence type="ECO:0000313" key="8">
    <source>
        <dbReference type="EMBL" id="UTF52124.1"/>
    </source>
</evidence>
<keyword evidence="5" id="KW-0411">Iron-sulfur</keyword>
<dbReference type="PROSITE" id="PS00198">
    <property type="entry name" value="4FE4S_FER_1"/>
    <property type="match status" value="1"/>
</dbReference>
<dbReference type="InterPro" id="IPR017753">
    <property type="entry name" value="G3P_DH_GlpC_su"/>
</dbReference>
<sequence length="516" mass="57461">MSDAERPTDDHVPGDDEFDPIEVFPEADEMDLRPGADNCYKCSTCDTNCPVAEVDDEFPGPKFQGPEQWRLKRQSDQDVDASIMKCSNCMRCDHACPSEVPLSQMHNSARGEYVEERMSKRSLEYWRNRLLSNYRLMAHLGSKVPRLTNFVMGLTLTSVFNEKVLGIAGEREFPEFATETFREWWRARGGHEVSRERAEAARDRRGESGADKKIAYFHGCYSNYNTPEVGKALVRVYEHFGYEVVVPEQRCSGTPMFANGMLDDARRAADTNVPELAAAIEDGADVIASCTSCSMSLRQEYPELFDIDGVDDVSSNTWEGLEYLRVHEDLEGELAGTRADVPNLAYHTPCHARNQGLDGQAIEVLTTIDGVEAQDVGESCSGISGTYGWKEEHYETSMQIGEEMFEHMERADGDTGLTECPTCAMQMEHGTGYEIKHPLEVLEAALVPDSPETARATTDGGVDEVGEAGRRDEVRGSDREGGTDEADREDRTDEADHEDRTGRPDREGQNEPSGAN</sequence>
<keyword evidence="2" id="KW-0479">Metal-binding</keyword>
<keyword evidence="3" id="KW-0677">Repeat</keyword>
<dbReference type="KEGG" id="sawl:NGM29_09945"/>
<dbReference type="EMBL" id="CP100355">
    <property type="protein sequence ID" value="UTF52124.1"/>
    <property type="molecule type" value="Genomic_DNA"/>
</dbReference>
<dbReference type="SUPFAM" id="SSF46548">
    <property type="entry name" value="alpha-helical ferredoxin"/>
    <property type="match status" value="1"/>
</dbReference>
<feature type="compositionally biased region" description="Basic and acidic residues" evidence="6">
    <location>
        <begin position="1"/>
        <end position="14"/>
    </location>
</feature>
<evidence type="ECO:0000256" key="2">
    <source>
        <dbReference type="ARBA" id="ARBA00022723"/>
    </source>
</evidence>
<feature type="region of interest" description="Disordered" evidence="6">
    <location>
        <begin position="1"/>
        <end position="20"/>
    </location>
</feature>
<dbReference type="GO" id="GO:0004368">
    <property type="term" value="F:glycerol-3-phosphate dehydrogenase (quinone) activity"/>
    <property type="evidence" value="ECO:0007669"/>
    <property type="project" value="UniProtKB-EC"/>
</dbReference>
<evidence type="ECO:0000313" key="9">
    <source>
        <dbReference type="Proteomes" id="UP001056855"/>
    </source>
</evidence>
<dbReference type="GO" id="GO:0009061">
    <property type="term" value="P:anaerobic respiration"/>
    <property type="evidence" value="ECO:0007669"/>
    <property type="project" value="InterPro"/>
</dbReference>
<protein>
    <submittedName>
        <fullName evidence="8">Anaerobic glycerol-3-phosphate dehydrogenase subunit C</fullName>
        <ecNumber evidence="8">1.1.5.3</ecNumber>
    </submittedName>
</protein>
<evidence type="ECO:0000256" key="6">
    <source>
        <dbReference type="SAM" id="MobiDB-lite"/>
    </source>
</evidence>
<dbReference type="Pfam" id="PF13183">
    <property type="entry name" value="Fer4_8"/>
    <property type="match status" value="1"/>
</dbReference>
<evidence type="ECO:0000256" key="5">
    <source>
        <dbReference type="ARBA" id="ARBA00023014"/>
    </source>
</evidence>
<dbReference type="InterPro" id="IPR017896">
    <property type="entry name" value="4Fe4S_Fe-S-bd"/>
</dbReference>
<evidence type="ECO:0000256" key="3">
    <source>
        <dbReference type="ARBA" id="ARBA00022737"/>
    </source>
</evidence>
<dbReference type="NCBIfam" id="TIGR03379">
    <property type="entry name" value="glycerol3P_GlpC"/>
    <property type="match status" value="1"/>
</dbReference>
<dbReference type="GO" id="GO:0009331">
    <property type="term" value="C:glycerol-3-phosphate dehydrogenase (FAD) complex"/>
    <property type="evidence" value="ECO:0007669"/>
    <property type="project" value="InterPro"/>
</dbReference>
<dbReference type="GO" id="GO:0016020">
    <property type="term" value="C:membrane"/>
    <property type="evidence" value="ECO:0007669"/>
    <property type="project" value="InterPro"/>
</dbReference>
<dbReference type="GeneID" id="73290369"/>